<keyword evidence="3" id="KW-1185">Reference proteome</keyword>
<feature type="compositionally biased region" description="Basic residues" evidence="1">
    <location>
        <begin position="18"/>
        <end position="51"/>
    </location>
</feature>
<proteinExistence type="predicted"/>
<evidence type="ECO:0000256" key="1">
    <source>
        <dbReference type="SAM" id="MobiDB-lite"/>
    </source>
</evidence>
<feature type="region of interest" description="Disordered" evidence="1">
    <location>
        <begin position="1"/>
        <end position="102"/>
    </location>
</feature>
<protein>
    <submittedName>
        <fullName evidence="2">Uncharacterized protein</fullName>
    </submittedName>
</protein>
<reference evidence="2 3" key="1">
    <citation type="submission" date="2024-02" db="EMBL/GenBank/DDBJ databases">
        <title>High-quality chromosome-scale genome assembly of Pensacola bahiagrass (Paspalum notatum Flugge var. saurae).</title>
        <authorList>
            <person name="Vega J.M."/>
            <person name="Podio M."/>
            <person name="Orjuela J."/>
            <person name="Siena L.A."/>
            <person name="Pessino S.C."/>
            <person name="Combes M.C."/>
            <person name="Mariac C."/>
            <person name="Albertini E."/>
            <person name="Pupilli F."/>
            <person name="Ortiz J.P.A."/>
            <person name="Leblanc O."/>
        </authorList>
    </citation>
    <scope>NUCLEOTIDE SEQUENCE [LARGE SCALE GENOMIC DNA]</scope>
    <source>
        <strain evidence="2">R1</strain>
        <tissue evidence="2">Leaf</tissue>
    </source>
</reference>
<name>A0AAQ3TLC8_PASNO</name>
<gene>
    <name evidence="2" type="ORF">U9M48_021787</name>
</gene>
<dbReference type="Proteomes" id="UP001341281">
    <property type="component" value="Chromosome 05"/>
</dbReference>
<evidence type="ECO:0000313" key="3">
    <source>
        <dbReference type="Proteomes" id="UP001341281"/>
    </source>
</evidence>
<dbReference type="AlphaFoldDB" id="A0AAQ3TLC8"/>
<dbReference type="EMBL" id="CP144749">
    <property type="protein sequence ID" value="WVZ73487.1"/>
    <property type="molecule type" value="Genomic_DNA"/>
</dbReference>
<evidence type="ECO:0000313" key="2">
    <source>
        <dbReference type="EMBL" id="WVZ73487.1"/>
    </source>
</evidence>
<feature type="compositionally biased region" description="Basic and acidic residues" evidence="1">
    <location>
        <begin position="76"/>
        <end position="95"/>
    </location>
</feature>
<accession>A0AAQ3TLC8</accession>
<organism evidence="2 3">
    <name type="scientific">Paspalum notatum var. saurae</name>
    <dbReference type="NCBI Taxonomy" id="547442"/>
    <lineage>
        <taxon>Eukaryota</taxon>
        <taxon>Viridiplantae</taxon>
        <taxon>Streptophyta</taxon>
        <taxon>Embryophyta</taxon>
        <taxon>Tracheophyta</taxon>
        <taxon>Spermatophyta</taxon>
        <taxon>Magnoliopsida</taxon>
        <taxon>Liliopsida</taxon>
        <taxon>Poales</taxon>
        <taxon>Poaceae</taxon>
        <taxon>PACMAD clade</taxon>
        <taxon>Panicoideae</taxon>
        <taxon>Andropogonodae</taxon>
        <taxon>Paspaleae</taxon>
        <taxon>Paspalinae</taxon>
        <taxon>Paspalum</taxon>
    </lineage>
</organism>
<feature type="compositionally biased region" description="Low complexity" evidence="1">
    <location>
        <begin position="1"/>
        <end position="16"/>
    </location>
</feature>
<sequence length="254" mass="27908">MPSRPRLRPAAPSSLRYTARRRVRAAVARPRHRGSPSPRRHGPAALRRRRGEGREGRVWSEGLVPRGPPSAALVPRHGETPPPRGREGRAADRRAAAPRMESGEWCRVGSPRRALVLPSTILRVAAAAVAPRVGSRGWYRAGSPCVLVPPSAAPPPPPPSSETPPPRWVAAPRVGSGGGVVPHRPAARAGAAVRSAAAVRRPQLQWLGLGWSRRSMGKKQGHWCRMREEEDKGERVYNCRSVCLERWKRLHRFC</sequence>